<organism evidence="3 4">
    <name type="scientific">Rhodoplanes azumiensis</name>
    <dbReference type="NCBI Taxonomy" id="1897628"/>
    <lineage>
        <taxon>Bacteria</taxon>
        <taxon>Pseudomonadati</taxon>
        <taxon>Pseudomonadota</taxon>
        <taxon>Alphaproteobacteria</taxon>
        <taxon>Hyphomicrobiales</taxon>
        <taxon>Nitrobacteraceae</taxon>
        <taxon>Rhodoplanes</taxon>
    </lineage>
</organism>
<gene>
    <name evidence="3" type="ORF">ACFSOX_00320</name>
</gene>
<evidence type="ECO:0000256" key="1">
    <source>
        <dbReference type="SAM" id="Phobius"/>
    </source>
</evidence>
<evidence type="ECO:0000259" key="2">
    <source>
        <dbReference type="Pfam" id="PF02698"/>
    </source>
</evidence>
<dbReference type="Gene3D" id="3.40.50.620">
    <property type="entry name" value="HUPs"/>
    <property type="match status" value="1"/>
</dbReference>
<feature type="transmembrane region" description="Helical" evidence="1">
    <location>
        <begin position="12"/>
        <end position="29"/>
    </location>
</feature>
<dbReference type="EMBL" id="JBHUIW010000001">
    <property type="protein sequence ID" value="MFD2180583.1"/>
    <property type="molecule type" value="Genomic_DNA"/>
</dbReference>
<dbReference type="Pfam" id="PF02698">
    <property type="entry name" value="DUF218"/>
    <property type="match status" value="1"/>
</dbReference>
<keyword evidence="1" id="KW-0472">Membrane</keyword>
<dbReference type="RefSeq" id="WP_378475800.1">
    <property type="nucleotide sequence ID" value="NZ_JBHUIW010000001.1"/>
</dbReference>
<dbReference type="PANTHER" id="PTHR30336:SF4">
    <property type="entry name" value="ENVELOPE BIOGENESIS FACTOR ELYC"/>
    <property type="match status" value="1"/>
</dbReference>
<comment type="caution">
    <text evidence="3">The sequence shown here is derived from an EMBL/GenBank/DDBJ whole genome shotgun (WGS) entry which is preliminary data.</text>
</comment>
<evidence type="ECO:0000313" key="4">
    <source>
        <dbReference type="Proteomes" id="UP001597314"/>
    </source>
</evidence>
<feature type="domain" description="DUF218" evidence="2">
    <location>
        <begin position="81"/>
        <end position="247"/>
    </location>
</feature>
<keyword evidence="1" id="KW-1133">Transmembrane helix</keyword>
<dbReference type="PANTHER" id="PTHR30336">
    <property type="entry name" value="INNER MEMBRANE PROTEIN, PROBABLE PERMEASE"/>
    <property type="match status" value="1"/>
</dbReference>
<keyword evidence="4" id="KW-1185">Reference proteome</keyword>
<dbReference type="CDD" id="cd06259">
    <property type="entry name" value="YdcF-like"/>
    <property type="match status" value="1"/>
</dbReference>
<dbReference type="InterPro" id="IPR051599">
    <property type="entry name" value="Cell_Envelope_Assoc"/>
</dbReference>
<evidence type="ECO:0000313" key="3">
    <source>
        <dbReference type="EMBL" id="MFD2180583.1"/>
    </source>
</evidence>
<reference evidence="4" key="1">
    <citation type="journal article" date="2019" name="Int. J. Syst. Evol. Microbiol.">
        <title>The Global Catalogue of Microorganisms (GCM) 10K type strain sequencing project: providing services to taxonomists for standard genome sequencing and annotation.</title>
        <authorList>
            <consortium name="The Broad Institute Genomics Platform"/>
            <consortium name="The Broad Institute Genome Sequencing Center for Infectious Disease"/>
            <person name="Wu L."/>
            <person name="Ma J."/>
        </authorList>
    </citation>
    <scope>NUCLEOTIDE SEQUENCE [LARGE SCALE GENOMIC DNA]</scope>
    <source>
        <strain evidence="4">CGMCC 1.6774</strain>
    </source>
</reference>
<dbReference type="InterPro" id="IPR014729">
    <property type="entry name" value="Rossmann-like_a/b/a_fold"/>
</dbReference>
<name>A0ABW5ACB9_9BRAD</name>
<dbReference type="Proteomes" id="UP001597314">
    <property type="component" value="Unassembled WGS sequence"/>
</dbReference>
<protein>
    <submittedName>
        <fullName evidence="3">YdcF family protein</fullName>
    </submittedName>
</protein>
<dbReference type="InterPro" id="IPR003848">
    <property type="entry name" value="DUF218"/>
</dbReference>
<accession>A0ABW5ACB9</accession>
<feature type="transmembrane region" description="Helical" evidence="1">
    <location>
        <begin position="41"/>
        <end position="63"/>
    </location>
</feature>
<proteinExistence type="predicted"/>
<sequence>MFFPVSKLLGFFALPSNAVMVLGLVGLALMATRFARLGRGLAVASLVLLAVLGWSPLGNALMVPLEERFPPFRDDGRPIAGIVILGGATTPDVSAARGEVVLNEAAERMTAAAALALRHPEARVIHSGGDPGFLYGEGSESVPALRLLRELGLPDERLVGEDRSRNTVENALFTKAIARPKSGERWLLVTSAYHMPRAIGVFRRAGFAVEPYPVDWRTVGPADALRPFASIGDGLRRTDTAMREWVGLLVYWLTGKSSELFPAP</sequence>
<keyword evidence="1" id="KW-0812">Transmembrane</keyword>